<dbReference type="EMBL" id="FNJJ01000007">
    <property type="protein sequence ID" value="SDP91581.1"/>
    <property type="molecule type" value="Genomic_DNA"/>
</dbReference>
<organism evidence="3 4">
    <name type="scientific">Ectopseudomonas guguanensis</name>
    <dbReference type="NCBI Taxonomy" id="1198456"/>
    <lineage>
        <taxon>Bacteria</taxon>
        <taxon>Pseudomonadati</taxon>
        <taxon>Pseudomonadota</taxon>
        <taxon>Gammaproteobacteria</taxon>
        <taxon>Pseudomonadales</taxon>
        <taxon>Pseudomonadaceae</taxon>
        <taxon>Ectopseudomonas</taxon>
    </lineage>
</organism>
<keyword evidence="1" id="KW-0812">Transmembrane</keyword>
<evidence type="ECO:0000256" key="1">
    <source>
        <dbReference type="SAM" id="Phobius"/>
    </source>
</evidence>
<accession>A0A1H0WLY6</accession>
<dbReference type="AlphaFoldDB" id="A0A1H0WLY6"/>
<feature type="transmembrane region" description="Helical" evidence="1">
    <location>
        <begin position="6"/>
        <end position="23"/>
    </location>
</feature>
<dbReference type="GeneID" id="300932155"/>
<name>A0A1H0WLY6_9GAMM</name>
<gene>
    <name evidence="3" type="ORF">SAMN05216213_107165</name>
</gene>
<reference evidence="4" key="1">
    <citation type="submission" date="2016-10" db="EMBL/GenBank/DDBJ databases">
        <authorList>
            <person name="Varghese N."/>
            <person name="Submissions S."/>
        </authorList>
    </citation>
    <scope>NUCLEOTIDE SEQUENCE [LARGE SCALE GENOMIC DNA]</scope>
    <source>
        <strain evidence="4">JCM 18416</strain>
    </source>
</reference>
<dbReference type="Proteomes" id="UP000199460">
    <property type="component" value="Unassembled WGS sequence"/>
</dbReference>
<evidence type="ECO:0000259" key="2">
    <source>
        <dbReference type="Pfam" id="PF14238"/>
    </source>
</evidence>
<sequence>MGRKGLIALIVIVLLCVLGYLAVQRGQQQRTAQIEQAPWLAAEQGYLSTLQALEIEQPGQPAVRIERKGEQWVVPAKADYPAAPQALAELLRALREARTVEAKTANPQWHARLGLAEKGEGDEQALRMRLQFDGHPDLGLRLGNPSRQGSGQLVRRAGEDQVWLIDQQLQVPTRELDWLDRRVTHIPFTRIASLELRYADGEKLTLKRADAEQYNFAVEELRKEQKLSFEGAANSVALVFSNLQFADAAPLAQVGFKQSPMLQFSLAGFDGQRLEGALYKQGEQYWLVLGEHEGFAVGEVSARSDWAYRLEPEQVQRLAKKLRDLLAKSS</sequence>
<protein>
    <recommendedName>
        <fullName evidence="2">DUF4340 domain-containing protein</fullName>
    </recommendedName>
</protein>
<dbReference type="Pfam" id="PF14238">
    <property type="entry name" value="DUF4340"/>
    <property type="match status" value="1"/>
</dbReference>
<keyword evidence="4" id="KW-1185">Reference proteome</keyword>
<keyword evidence="1" id="KW-1133">Transmembrane helix</keyword>
<feature type="domain" description="DUF4340" evidence="2">
    <location>
        <begin position="72"/>
        <end position="249"/>
    </location>
</feature>
<dbReference type="RefSeq" id="WP_090431184.1">
    <property type="nucleotide sequence ID" value="NZ_FNJJ01000007.1"/>
</dbReference>
<proteinExistence type="predicted"/>
<dbReference type="OrthoDB" id="7008377at2"/>
<keyword evidence="1" id="KW-0472">Membrane</keyword>
<evidence type="ECO:0000313" key="3">
    <source>
        <dbReference type="EMBL" id="SDP91581.1"/>
    </source>
</evidence>
<evidence type="ECO:0000313" key="4">
    <source>
        <dbReference type="Proteomes" id="UP000199460"/>
    </source>
</evidence>
<dbReference type="InterPro" id="IPR025641">
    <property type="entry name" value="DUF4340"/>
</dbReference>